<proteinExistence type="predicted"/>
<name>A0A382TMD6_9ZZZZ</name>
<protein>
    <submittedName>
        <fullName evidence="1">Uncharacterized protein</fullName>
    </submittedName>
</protein>
<accession>A0A382TMD6</accession>
<gene>
    <name evidence="1" type="ORF">METZ01_LOCUS376090</name>
</gene>
<organism evidence="1">
    <name type="scientific">marine metagenome</name>
    <dbReference type="NCBI Taxonomy" id="408172"/>
    <lineage>
        <taxon>unclassified sequences</taxon>
        <taxon>metagenomes</taxon>
        <taxon>ecological metagenomes</taxon>
    </lineage>
</organism>
<evidence type="ECO:0000313" key="1">
    <source>
        <dbReference type="EMBL" id="SVD23236.1"/>
    </source>
</evidence>
<dbReference type="AlphaFoldDB" id="A0A382TMD6"/>
<feature type="non-terminal residue" evidence="1">
    <location>
        <position position="205"/>
    </location>
</feature>
<sequence length="205" mass="23025">MRRCCLSCCRRLSRGRFPGPFATAILVAGFVIATPSRHLAHDVPGDVTVQAFVAPDGEQLRLLVRVPLEAMRDFVFPQRGPGYLDLDSADSMLRDAIMVWVGDELQLYEDDRRLTDQQLRAVRVSLPSDRSFASYDQALSHVTGQPLPVDTEIVWQQAMLDALFEYSIRSEESQFSVNPTLGRLGIRTITVLRFVLPDGTVRAFE</sequence>
<dbReference type="EMBL" id="UINC01137722">
    <property type="protein sequence ID" value="SVD23236.1"/>
    <property type="molecule type" value="Genomic_DNA"/>
</dbReference>
<reference evidence="1" key="1">
    <citation type="submission" date="2018-05" db="EMBL/GenBank/DDBJ databases">
        <authorList>
            <person name="Lanie J.A."/>
            <person name="Ng W.-L."/>
            <person name="Kazmierczak K.M."/>
            <person name="Andrzejewski T.M."/>
            <person name="Davidsen T.M."/>
            <person name="Wayne K.J."/>
            <person name="Tettelin H."/>
            <person name="Glass J.I."/>
            <person name="Rusch D."/>
            <person name="Podicherti R."/>
            <person name="Tsui H.-C.T."/>
            <person name="Winkler M.E."/>
        </authorList>
    </citation>
    <scope>NUCLEOTIDE SEQUENCE</scope>
</reference>